<dbReference type="SUPFAM" id="SSF48317">
    <property type="entry name" value="Acid phosphatase/Vanadium-dependent haloperoxidase"/>
    <property type="match status" value="1"/>
</dbReference>
<feature type="domain" description="Phosphatidic acid phosphatase type 2/haloperoxidase" evidence="7">
    <location>
        <begin position="103"/>
        <end position="226"/>
    </location>
</feature>
<sequence>MANSRILIPILIIPMVCYGCYGGWQREAFDWGLILGMATGGFISSKAEPFFEKPLINGPGDKEYREEQVPDPWVWGASIATVGLVALLPNQEGWLNDRSYRHLKGAEQAAAAGFFIKEFTKDLVGRPRPDYYDRLELGIELDEARKSWPSGHTTHAFNVATYLSLFTWDEWRADEPLAIAAKSGITALLAAGAGWVCWTRVADNRHYPGDVAAGAVLGAGTALFFYSWQNWWGKPQGDENPSQSSIIEATPFSIGVRFTF</sequence>
<evidence type="ECO:0000313" key="9">
    <source>
        <dbReference type="Proteomes" id="UP000317778"/>
    </source>
</evidence>
<dbReference type="GO" id="GO:0016020">
    <property type="term" value="C:membrane"/>
    <property type="evidence" value="ECO:0007669"/>
    <property type="project" value="UniProtKB-SubCell"/>
</dbReference>
<keyword evidence="5 6" id="KW-0472">Membrane</keyword>
<evidence type="ECO:0000313" key="8">
    <source>
        <dbReference type="EMBL" id="TKJ43012.1"/>
    </source>
</evidence>
<dbReference type="GO" id="GO:0006644">
    <property type="term" value="P:phospholipid metabolic process"/>
    <property type="evidence" value="ECO:0007669"/>
    <property type="project" value="InterPro"/>
</dbReference>
<dbReference type="PANTHER" id="PTHR10165">
    <property type="entry name" value="LIPID PHOSPHATE PHOSPHATASE"/>
    <property type="match status" value="1"/>
</dbReference>
<reference evidence="8 9" key="1">
    <citation type="submission" date="2017-06" db="EMBL/GenBank/DDBJ databases">
        <title>Novel microbial phyla capable of carbon fixation and sulfur reduction in deep-sea sediments.</title>
        <authorList>
            <person name="Huang J."/>
            <person name="Baker B."/>
            <person name="Wang Y."/>
        </authorList>
    </citation>
    <scope>NUCLEOTIDE SEQUENCE [LARGE SCALE GENOMIC DNA]</scope>
    <source>
        <strain evidence="8">B3_TA06</strain>
    </source>
</reference>
<evidence type="ECO:0000256" key="1">
    <source>
        <dbReference type="ARBA" id="ARBA00004141"/>
    </source>
</evidence>
<evidence type="ECO:0000256" key="2">
    <source>
        <dbReference type="ARBA" id="ARBA00008816"/>
    </source>
</evidence>
<comment type="caution">
    <text evidence="8">The sequence shown here is derived from an EMBL/GenBank/DDBJ whole genome shotgun (WGS) entry which is preliminary data.</text>
</comment>
<evidence type="ECO:0000256" key="6">
    <source>
        <dbReference type="SAM" id="Phobius"/>
    </source>
</evidence>
<dbReference type="AlphaFoldDB" id="A0A532V792"/>
<dbReference type="SMART" id="SM00014">
    <property type="entry name" value="acidPPc"/>
    <property type="match status" value="1"/>
</dbReference>
<dbReference type="GO" id="GO:0008195">
    <property type="term" value="F:phosphatidate phosphatase activity"/>
    <property type="evidence" value="ECO:0007669"/>
    <property type="project" value="TreeGrafter"/>
</dbReference>
<dbReference type="Gene3D" id="1.20.144.10">
    <property type="entry name" value="Phosphatidic acid phosphatase type 2/haloperoxidase"/>
    <property type="match status" value="1"/>
</dbReference>
<evidence type="ECO:0000259" key="7">
    <source>
        <dbReference type="SMART" id="SM00014"/>
    </source>
</evidence>
<evidence type="ECO:0000256" key="4">
    <source>
        <dbReference type="ARBA" id="ARBA00022989"/>
    </source>
</evidence>
<protein>
    <recommendedName>
        <fullName evidence="7">Phosphatidic acid phosphatase type 2/haloperoxidase domain-containing protein</fullName>
    </recommendedName>
</protein>
<comment type="similarity">
    <text evidence="2">Belongs to the PA-phosphatase related phosphoesterase family.</text>
</comment>
<dbReference type="GO" id="GO:0046839">
    <property type="term" value="P:phospholipid dephosphorylation"/>
    <property type="evidence" value="ECO:0007669"/>
    <property type="project" value="TreeGrafter"/>
</dbReference>
<evidence type="ECO:0000256" key="3">
    <source>
        <dbReference type="ARBA" id="ARBA00022692"/>
    </source>
</evidence>
<dbReference type="EMBL" id="NJBO01000007">
    <property type="protein sequence ID" value="TKJ43012.1"/>
    <property type="molecule type" value="Genomic_DNA"/>
</dbReference>
<accession>A0A532V792</accession>
<gene>
    <name evidence="8" type="ORF">CEE36_05875</name>
</gene>
<evidence type="ECO:0000256" key="5">
    <source>
        <dbReference type="ARBA" id="ARBA00023136"/>
    </source>
</evidence>
<dbReference type="Pfam" id="PF01569">
    <property type="entry name" value="PAP2"/>
    <property type="match status" value="1"/>
</dbReference>
<feature type="transmembrane region" description="Helical" evidence="6">
    <location>
        <begin position="6"/>
        <end position="24"/>
    </location>
</feature>
<comment type="subcellular location">
    <subcellularLocation>
        <location evidence="1">Membrane</location>
        <topology evidence="1">Multi-pass membrane protein</topology>
    </subcellularLocation>
</comment>
<proteinExistence type="inferred from homology"/>
<name>A0A532V792_UNCT6</name>
<dbReference type="InterPro" id="IPR000326">
    <property type="entry name" value="PAP2/HPO"/>
</dbReference>
<dbReference type="InterPro" id="IPR036938">
    <property type="entry name" value="PAP2/HPO_sf"/>
</dbReference>
<keyword evidence="3 6" id="KW-0812">Transmembrane</keyword>
<organism evidence="8 9">
    <name type="scientific">candidate division TA06 bacterium B3_TA06</name>
    <dbReference type="NCBI Taxonomy" id="2012487"/>
    <lineage>
        <taxon>Bacteria</taxon>
        <taxon>Bacteria division TA06</taxon>
    </lineage>
</organism>
<keyword evidence="4 6" id="KW-1133">Transmembrane helix</keyword>
<dbReference type="Proteomes" id="UP000317778">
    <property type="component" value="Unassembled WGS sequence"/>
</dbReference>
<dbReference type="PANTHER" id="PTHR10165:SF35">
    <property type="entry name" value="RE23632P"/>
    <property type="match status" value="1"/>
</dbReference>
<dbReference type="InterPro" id="IPR043216">
    <property type="entry name" value="PAP-like"/>
</dbReference>